<gene>
    <name evidence="1" type="ORF">Tci_884165</name>
</gene>
<sequence>MFIGQDKYVADILKKFDFTTIKTSSTPMEPNKTLIKDAKAKDVPSYTKDFTFHAVKRIFRYLKGKPKLGLWYSRDSPFDLEAFSNSDYDGASLDRNSTIRGCQFLGKRLISWQCKKKNIVAKFTTEAEYVVAASCYGHV</sequence>
<dbReference type="PANTHER" id="PTHR11439:SF495">
    <property type="entry name" value="REVERSE TRANSCRIPTASE, RNA-DEPENDENT DNA POLYMERASE-RELATED"/>
    <property type="match status" value="1"/>
</dbReference>
<dbReference type="PANTHER" id="PTHR11439">
    <property type="entry name" value="GAG-POL-RELATED RETROTRANSPOSON"/>
    <property type="match status" value="1"/>
</dbReference>
<protein>
    <submittedName>
        <fullName evidence="1">Uncharacterized protein</fullName>
    </submittedName>
</protein>
<accession>A0A699TSW8</accession>
<dbReference type="AlphaFoldDB" id="A0A699TSW8"/>
<organism evidence="1">
    <name type="scientific">Tanacetum cinerariifolium</name>
    <name type="common">Dalmatian daisy</name>
    <name type="synonym">Chrysanthemum cinerariifolium</name>
    <dbReference type="NCBI Taxonomy" id="118510"/>
    <lineage>
        <taxon>Eukaryota</taxon>
        <taxon>Viridiplantae</taxon>
        <taxon>Streptophyta</taxon>
        <taxon>Embryophyta</taxon>
        <taxon>Tracheophyta</taxon>
        <taxon>Spermatophyta</taxon>
        <taxon>Magnoliopsida</taxon>
        <taxon>eudicotyledons</taxon>
        <taxon>Gunneridae</taxon>
        <taxon>Pentapetalae</taxon>
        <taxon>asterids</taxon>
        <taxon>campanulids</taxon>
        <taxon>Asterales</taxon>
        <taxon>Asteraceae</taxon>
        <taxon>Asteroideae</taxon>
        <taxon>Anthemideae</taxon>
        <taxon>Anthemidinae</taxon>
        <taxon>Tanacetum</taxon>
    </lineage>
</organism>
<feature type="non-terminal residue" evidence="1">
    <location>
        <position position="139"/>
    </location>
</feature>
<reference evidence="1" key="1">
    <citation type="journal article" date="2019" name="Sci. Rep.">
        <title>Draft genome of Tanacetum cinerariifolium, the natural source of mosquito coil.</title>
        <authorList>
            <person name="Yamashiro T."/>
            <person name="Shiraishi A."/>
            <person name="Satake H."/>
            <person name="Nakayama K."/>
        </authorList>
    </citation>
    <scope>NUCLEOTIDE SEQUENCE</scope>
</reference>
<dbReference type="EMBL" id="BKCJ011264051">
    <property type="protein sequence ID" value="GFD12196.1"/>
    <property type="molecule type" value="Genomic_DNA"/>
</dbReference>
<evidence type="ECO:0000313" key="1">
    <source>
        <dbReference type="EMBL" id="GFD12196.1"/>
    </source>
</evidence>
<name>A0A699TSW8_TANCI</name>
<comment type="caution">
    <text evidence="1">The sequence shown here is derived from an EMBL/GenBank/DDBJ whole genome shotgun (WGS) entry which is preliminary data.</text>
</comment>
<proteinExistence type="predicted"/>